<evidence type="ECO:0000256" key="6">
    <source>
        <dbReference type="ARBA" id="ARBA00023002"/>
    </source>
</evidence>
<keyword evidence="11" id="KW-1185">Reference proteome</keyword>
<feature type="binding site" description="axial binding residue" evidence="9">
    <location>
        <position position="476"/>
    </location>
    <ligand>
        <name>heme</name>
        <dbReference type="ChEBI" id="CHEBI:30413"/>
    </ligand>
    <ligandPart>
        <name>Fe</name>
        <dbReference type="ChEBI" id="CHEBI:18248"/>
    </ligandPart>
</feature>
<dbReference type="EMBL" id="KL198057">
    <property type="protein sequence ID" value="KDQ11526.1"/>
    <property type="molecule type" value="Genomic_DNA"/>
</dbReference>
<evidence type="ECO:0000256" key="5">
    <source>
        <dbReference type="ARBA" id="ARBA00022723"/>
    </source>
</evidence>
<evidence type="ECO:0000256" key="9">
    <source>
        <dbReference type="PIRSR" id="PIRSR602401-1"/>
    </source>
</evidence>
<comment type="pathway">
    <text evidence="2">Secondary metabolite biosynthesis.</text>
</comment>
<dbReference type="STRING" id="930990.A0A067MIX8"/>
<comment type="cofactor">
    <cofactor evidence="1 9">
        <name>heme</name>
        <dbReference type="ChEBI" id="CHEBI:30413"/>
    </cofactor>
</comment>
<proteinExistence type="inferred from homology"/>
<dbReference type="PANTHER" id="PTHR24305:SF166">
    <property type="entry name" value="CYTOCHROME P450 12A4, MITOCHONDRIAL-RELATED"/>
    <property type="match status" value="1"/>
</dbReference>
<evidence type="ECO:0000256" key="3">
    <source>
        <dbReference type="ARBA" id="ARBA00010617"/>
    </source>
</evidence>
<keyword evidence="7 9" id="KW-0408">Iron</keyword>
<comment type="similarity">
    <text evidence="3">Belongs to the cytochrome P450 family.</text>
</comment>
<evidence type="ECO:0000313" key="11">
    <source>
        <dbReference type="Proteomes" id="UP000027195"/>
    </source>
</evidence>
<dbReference type="OrthoDB" id="1470350at2759"/>
<dbReference type="SUPFAM" id="SSF48264">
    <property type="entry name" value="Cytochrome P450"/>
    <property type="match status" value="1"/>
</dbReference>
<dbReference type="InterPro" id="IPR036396">
    <property type="entry name" value="Cyt_P450_sf"/>
</dbReference>
<evidence type="ECO:0000256" key="7">
    <source>
        <dbReference type="ARBA" id="ARBA00023004"/>
    </source>
</evidence>
<evidence type="ECO:0000256" key="4">
    <source>
        <dbReference type="ARBA" id="ARBA00022617"/>
    </source>
</evidence>
<dbReference type="Proteomes" id="UP000027195">
    <property type="component" value="Unassembled WGS sequence"/>
</dbReference>
<evidence type="ECO:0000256" key="8">
    <source>
        <dbReference type="ARBA" id="ARBA00023033"/>
    </source>
</evidence>
<dbReference type="PRINTS" id="PR00385">
    <property type="entry name" value="P450"/>
</dbReference>
<dbReference type="GO" id="GO:0020037">
    <property type="term" value="F:heme binding"/>
    <property type="evidence" value="ECO:0007669"/>
    <property type="project" value="InterPro"/>
</dbReference>
<dbReference type="PANTHER" id="PTHR24305">
    <property type="entry name" value="CYTOCHROME P450"/>
    <property type="match status" value="1"/>
</dbReference>
<dbReference type="InterPro" id="IPR001128">
    <property type="entry name" value="Cyt_P450"/>
</dbReference>
<keyword evidence="8" id="KW-0503">Monooxygenase</keyword>
<evidence type="ECO:0000256" key="2">
    <source>
        <dbReference type="ARBA" id="ARBA00005179"/>
    </source>
</evidence>
<sequence>MALLAAPQLLVIFGCLSVVYALAVYRRYRKLLESIDDFPGVRTLLSPASKISPFLPPIPGINLGRDFRWDNKYKTFQEAGWDIYAHVSAWPDKRVGYSLADAEAIKEMALNRAVFPKPQIRLIEIYGPNVVTTEDEEWKRHRKVSAPAFSERNNKLVWQETVRIVNEIFAEWGDKDAVSIPHIVDVTLPIALLVISAAGFGRRISWREETDAKPPPGHALTFKQSITTVCNNLFLKVLLPEWIMGLTSKWSRVRQGFYELEAYMGEMIEERQKNLGQPADDADHNKSDLFHSLLVASEAEAASGAPALTPRELMGNIFIFLLAGHETTAHALAFSFGLLACYPDEQQKLYDHITSVVSGGRLPSYEDMHSLTRPLAVMYEALRLFPPVLGPMKKAAQDTTLFTYPASQGNTKGASPEQDQRRPVIIPKGSIVSIHVAGLHYNPRYWENPYAFKPDRFLGNYNKDAFAPFAIGPRACLGRRFSETEAVAVITMIVLRYKIELNPSLFTIIPGESPDATRERLLKAHQVLTMAPANLPLLFRRRA</sequence>
<keyword evidence="4 9" id="KW-0349">Heme</keyword>
<dbReference type="AlphaFoldDB" id="A0A067MIX8"/>
<keyword evidence="6" id="KW-0560">Oxidoreductase</keyword>
<evidence type="ECO:0008006" key="12">
    <source>
        <dbReference type="Google" id="ProtNLM"/>
    </source>
</evidence>
<evidence type="ECO:0000313" key="10">
    <source>
        <dbReference type="EMBL" id="KDQ11526.1"/>
    </source>
</evidence>
<accession>A0A067MIX8</accession>
<dbReference type="InterPro" id="IPR002401">
    <property type="entry name" value="Cyt_P450_E_grp-I"/>
</dbReference>
<dbReference type="PRINTS" id="PR00463">
    <property type="entry name" value="EP450I"/>
</dbReference>
<organism evidence="10 11">
    <name type="scientific">Botryobasidium botryosum (strain FD-172 SS1)</name>
    <dbReference type="NCBI Taxonomy" id="930990"/>
    <lineage>
        <taxon>Eukaryota</taxon>
        <taxon>Fungi</taxon>
        <taxon>Dikarya</taxon>
        <taxon>Basidiomycota</taxon>
        <taxon>Agaricomycotina</taxon>
        <taxon>Agaricomycetes</taxon>
        <taxon>Cantharellales</taxon>
        <taxon>Botryobasidiaceae</taxon>
        <taxon>Botryobasidium</taxon>
    </lineage>
</organism>
<protein>
    <recommendedName>
        <fullName evidence="12">Cytochrome P450</fullName>
    </recommendedName>
</protein>
<dbReference type="GO" id="GO:0016705">
    <property type="term" value="F:oxidoreductase activity, acting on paired donors, with incorporation or reduction of molecular oxygen"/>
    <property type="evidence" value="ECO:0007669"/>
    <property type="project" value="InterPro"/>
</dbReference>
<name>A0A067MIX8_BOTB1</name>
<dbReference type="GO" id="GO:0005506">
    <property type="term" value="F:iron ion binding"/>
    <property type="evidence" value="ECO:0007669"/>
    <property type="project" value="InterPro"/>
</dbReference>
<dbReference type="InterPro" id="IPR050121">
    <property type="entry name" value="Cytochrome_P450_monoxygenase"/>
</dbReference>
<dbReference type="InParanoid" id="A0A067MIX8"/>
<dbReference type="GO" id="GO:0004497">
    <property type="term" value="F:monooxygenase activity"/>
    <property type="evidence" value="ECO:0007669"/>
    <property type="project" value="UniProtKB-KW"/>
</dbReference>
<dbReference type="Pfam" id="PF00067">
    <property type="entry name" value="p450"/>
    <property type="match status" value="2"/>
</dbReference>
<evidence type="ECO:0000256" key="1">
    <source>
        <dbReference type="ARBA" id="ARBA00001971"/>
    </source>
</evidence>
<reference evidence="11" key="1">
    <citation type="journal article" date="2014" name="Proc. Natl. Acad. Sci. U.S.A.">
        <title>Extensive sampling of basidiomycete genomes demonstrates inadequacy of the white-rot/brown-rot paradigm for wood decay fungi.</title>
        <authorList>
            <person name="Riley R."/>
            <person name="Salamov A.A."/>
            <person name="Brown D.W."/>
            <person name="Nagy L.G."/>
            <person name="Floudas D."/>
            <person name="Held B.W."/>
            <person name="Levasseur A."/>
            <person name="Lombard V."/>
            <person name="Morin E."/>
            <person name="Otillar R."/>
            <person name="Lindquist E.A."/>
            <person name="Sun H."/>
            <person name="LaButti K.M."/>
            <person name="Schmutz J."/>
            <person name="Jabbour D."/>
            <person name="Luo H."/>
            <person name="Baker S.E."/>
            <person name="Pisabarro A.G."/>
            <person name="Walton J.D."/>
            <person name="Blanchette R.A."/>
            <person name="Henrissat B."/>
            <person name="Martin F."/>
            <person name="Cullen D."/>
            <person name="Hibbett D.S."/>
            <person name="Grigoriev I.V."/>
        </authorList>
    </citation>
    <scope>NUCLEOTIDE SEQUENCE [LARGE SCALE GENOMIC DNA]</scope>
    <source>
        <strain evidence="11">FD-172 SS1</strain>
    </source>
</reference>
<dbReference type="Gene3D" id="1.10.630.10">
    <property type="entry name" value="Cytochrome P450"/>
    <property type="match status" value="1"/>
</dbReference>
<gene>
    <name evidence="10" type="ORF">BOTBODRAFT_451552</name>
</gene>
<keyword evidence="5 9" id="KW-0479">Metal-binding</keyword>
<dbReference type="HOGENOM" id="CLU_001570_25_0_1"/>